<dbReference type="Pfam" id="PF00662">
    <property type="entry name" value="Proton_antipo_N"/>
    <property type="match status" value="1"/>
</dbReference>
<feature type="transmembrane region" description="Helical" evidence="7">
    <location>
        <begin position="303"/>
        <end position="325"/>
    </location>
</feature>
<dbReference type="NCBIfam" id="TIGR01974">
    <property type="entry name" value="NDH_I_L"/>
    <property type="match status" value="1"/>
</dbReference>
<dbReference type="Proteomes" id="UP000188603">
    <property type="component" value="Chromosome"/>
</dbReference>
<feature type="transmembrane region" description="Helical" evidence="7">
    <location>
        <begin position="167"/>
        <end position="189"/>
    </location>
</feature>
<evidence type="ECO:0000256" key="3">
    <source>
        <dbReference type="ARBA" id="ARBA00022692"/>
    </source>
</evidence>
<feature type="transmembrane region" description="Helical" evidence="7">
    <location>
        <begin position="204"/>
        <end position="224"/>
    </location>
</feature>
<dbReference type="GO" id="GO:0008137">
    <property type="term" value="F:NADH dehydrogenase (ubiquinone) activity"/>
    <property type="evidence" value="ECO:0007669"/>
    <property type="project" value="InterPro"/>
</dbReference>
<feature type="transmembrane region" description="Helical" evidence="7">
    <location>
        <begin position="245"/>
        <end position="266"/>
    </location>
</feature>
<evidence type="ECO:0000256" key="7">
    <source>
        <dbReference type="SAM" id="Phobius"/>
    </source>
</evidence>
<dbReference type="EMBL" id="CP019699">
    <property type="protein sequence ID" value="AQS57183.1"/>
    <property type="molecule type" value="Genomic_DNA"/>
</dbReference>
<dbReference type="NCBIfam" id="NF005141">
    <property type="entry name" value="PRK06590.1"/>
    <property type="match status" value="1"/>
</dbReference>
<organism evidence="10 11">
    <name type="scientific">Novibacillus thermophilus</name>
    <dbReference type="NCBI Taxonomy" id="1471761"/>
    <lineage>
        <taxon>Bacteria</taxon>
        <taxon>Bacillati</taxon>
        <taxon>Bacillota</taxon>
        <taxon>Bacilli</taxon>
        <taxon>Bacillales</taxon>
        <taxon>Thermoactinomycetaceae</taxon>
        <taxon>Novibacillus</taxon>
    </lineage>
</organism>
<dbReference type="GO" id="GO:0015990">
    <property type="term" value="P:electron transport coupled proton transport"/>
    <property type="evidence" value="ECO:0007669"/>
    <property type="project" value="TreeGrafter"/>
</dbReference>
<name>A0A1U9KB20_9BACL</name>
<feature type="transmembrane region" description="Helical" evidence="7">
    <location>
        <begin position="566"/>
        <end position="585"/>
    </location>
</feature>
<keyword evidence="4 7" id="KW-1133">Transmembrane helix</keyword>
<evidence type="ECO:0000256" key="2">
    <source>
        <dbReference type="ARBA" id="ARBA00008483"/>
    </source>
</evidence>
<dbReference type="GO" id="GO:0042773">
    <property type="term" value="P:ATP synthesis coupled electron transport"/>
    <property type="evidence" value="ECO:0007669"/>
    <property type="project" value="InterPro"/>
</dbReference>
<dbReference type="Pfam" id="PF00361">
    <property type="entry name" value="Proton_antipo_M"/>
    <property type="match status" value="1"/>
</dbReference>
<protein>
    <submittedName>
        <fullName evidence="10">NADH-quinone oxidoreductase subunit L</fullName>
    </submittedName>
</protein>
<dbReference type="InterPro" id="IPR001516">
    <property type="entry name" value="Proton_antipo_N"/>
</dbReference>
<evidence type="ECO:0000313" key="10">
    <source>
        <dbReference type="EMBL" id="AQS57183.1"/>
    </source>
</evidence>
<feature type="transmembrane region" description="Helical" evidence="7">
    <location>
        <begin position="446"/>
        <end position="467"/>
    </location>
</feature>
<feature type="transmembrane region" description="Helical" evidence="7">
    <location>
        <begin position="407"/>
        <end position="434"/>
    </location>
</feature>
<dbReference type="PRINTS" id="PR01435">
    <property type="entry name" value="NPOXDRDTASE5"/>
</dbReference>
<evidence type="ECO:0000259" key="9">
    <source>
        <dbReference type="Pfam" id="PF00662"/>
    </source>
</evidence>
<dbReference type="OrthoDB" id="9807568at2"/>
<gene>
    <name evidence="10" type="ORF">B0W44_16950</name>
</gene>
<sequence length="650" mass="70505">MLNNAWLMPLFPLIAFVLLLGFGRRLRESSAIVGILATLAPLVMAVFAVVESVGGNQVHVAFEWLNIGDGVLTMGFQVDALNAMMLFVVSLVSFLVHVYSRGYMEGDERFHVFYAYLALFTFSMLALVISPNFLQLYIFWELVGLCSFLLVGFWYHKPEAKAAAKKAFIVTRIGDVGLFVAICLVFWQVGSLEYGDVFAAAESGTIAVGTLSLIAILIFVGAVGKSGQFPLHTWLPDAMEGPTPVSALIHAATMVAAGVYLVARVYPLIEASPLALDVIAFIGAFTAIFAASIGLVQNDIKRVLAYSTVSQLGFMMFALGSAGYVAGTFHLMTHAFFKALLFLAAGAVIYALHHEQDIRNMGGFWHRNKAVGWLFLIGCLSIAGIPPFSGYFSKEEILAAAYADGRFAVFTVGIVAAFFTAFYMFRLFFLVFTGKNRSNHPDVKPVPLVMTAPMWALAALSVVAGWVHTPWNQGLGRWLTAEGSAVAALGDHSAPVWLPVLTVAVSLLGVALAWAMYVGRKLARDTFSRPLPGVYRTLLNKYYVDELYQYVIATPLRAVGYALQAVDRYVIAGLVAFLGRLSVAVGRGGTYVQNGQVQTYGLVTVAGVVLLLAGLMMGGTCSNGWGYRIDTSHVFASHRCSVFTVCRPRQ</sequence>
<keyword evidence="11" id="KW-1185">Reference proteome</keyword>
<feature type="transmembrane region" description="Helical" evidence="7">
    <location>
        <begin position="80"/>
        <end position="100"/>
    </location>
</feature>
<dbReference type="KEGG" id="ntr:B0W44_16950"/>
<feature type="transmembrane region" description="Helical" evidence="7">
    <location>
        <begin position="331"/>
        <end position="352"/>
    </location>
</feature>
<comment type="similarity">
    <text evidence="2">Belongs to the CPA3 antiporters (TC 2.A.63) subunit A family.</text>
</comment>
<dbReference type="GO" id="GO:0005886">
    <property type="term" value="C:plasma membrane"/>
    <property type="evidence" value="ECO:0007669"/>
    <property type="project" value="UniProtKB-SubCell"/>
</dbReference>
<dbReference type="PRINTS" id="PR01434">
    <property type="entry name" value="NADHDHGNASE5"/>
</dbReference>
<evidence type="ECO:0000256" key="4">
    <source>
        <dbReference type="ARBA" id="ARBA00022989"/>
    </source>
</evidence>
<evidence type="ECO:0000256" key="5">
    <source>
        <dbReference type="ARBA" id="ARBA00023136"/>
    </source>
</evidence>
<accession>A0A1U9KB20</accession>
<dbReference type="InterPro" id="IPR003945">
    <property type="entry name" value="NU5C-like"/>
</dbReference>
<feature type="transmembrane region" description="Helical" evidence="7">
    <location>
        <begin position="136"/>
        <end position="155"/>
    </location>
</feature>
<feature type="transmembrane region" description="Helical" evidence="7">
    <location>
        <begin position="373"/>
        <end position="392"/>
    </location>
</feature>
<feature type="transmembrane region" description="Helical" evidence="7">
    <location>
        <begin position="112"/>
        <end position="130"/>
    </location>
</feature>
<dbReference type="RefSeq" id="WP_077721048.1">
    <property type="nucleotide sequence ID" value="NZ_CP019699.1"/>
</dbReference>
<feature type="domain" description="NADH:quinone oxidoreductase/Mrp antiporter transmembrane" evidence="8">
    <location>
        <begin position="130"/>
        <end position="420"/>
    </location>
</feature>
<dbReference type="AlphaFoldDB" id="A0A1U9KB20"/>
<dbReference type="GO" id="GO:0003954">
    <property type="term" value="F:NADH dehydrogenase activity"/>
    <property type="evidence" value="ECO:0007669"/>
    <property type="project" value="TreeGrafter"/>
</dbReference>
<keyword evidence="3 6" id="KW-0812">Transmembrane</keyword>
<dbReference type="InterPro" id="IPR001750">
    <property type="entry name" value="ND/Mrp_TM"/>
</dbReference>
<feature type="transmembrane region" description="Helical" evidence="7">
    <location>
        <begin position="30"/>
        <end position="50"/>
    </location>
</feature>
<dbReference type="InterPro" id="IPR018393">
    <property type="entry name" value="NADHpl_OxRdtase_5_subgr"/>
</dbReference>
<evidence type="ECO:0000256" key="6">
    <source>
        <dbReference type="RuleBase" id="RU000320"/>
    </source>
</evidence>
<dbReference type="STRING" id="1471761.B0W44_16950"/>
<reference evidence="10 11" key="1">
    <citation type="journal article" date="2015" name="Int. J. Syst. Evol. Microbiol.">
        <title>Novibacillus thermophilus gen. nov., sp. nov., a Gram-staining-negative and moderately thermophilic member of the family Thermoactinomycetaceae.</title>
        <authorList>
            <person name="Yang G."/>
            <person name="Chen J."/>
            <person name="Zhou S."/>
        </authorList>
    </citation>
    <scope>NUCLEOTIDE SEQUENCE [LARGE SCALE GENOMIC DNA]</scope>
    <source>
        <strain evidence="10 11">SG-1</strain>
    </source>
</reference>
<dbReference type="Gene3D" id="1.20.5.2700">
    <property type="match status" value="1"/>
</dbReference>
<evidence type="ECO:0000256" key="1">
    <source>
        <dbReference type="ARBA" id="ARBA00004651"/>
    </source>
</evidence>
<evidence type="ECO:0000259" key="8">
    <source>
        <dbReference type="Pfam" id="PF00361"/>
    </source>
</evidence>
<keyword evidence="5 7" id="KW-0472">Membrane</keyword>
<feature type="transmembrane region" description="Helical" evidence="7">
    <location>
        <begin position="496"/>
        <end position="519"/>
    </location>
</feature>
<feature type="domain" description="NADH-Ubiquinone oxidoreductase (complex I) chain 5 N-terminal" evidence="9">
    <location>
        <begin position="64"/>
        <end position="114"/>
    </location>
</feature>
<feature type="transmembrane region" description="Helical" evidence="7">
    <location>
        <begin position="597"/>
        <end position="618"/>
    </location>
</feature>
<feature type="transmembrane region" description="Helical" evidence="7">
    <location>
        <begin position="278"/>
        <end position="296"/>
    </location>
</feature>
<dbReference type="PANTHER" id="PTHR42829:SF2">
    <property type="entry name" value="NADH-UBIQUINONE OXIDOREDUCTASE CHAIN 5"/>
    <property type="match status" value="1"/>
</dbReference>
<dbReference type="PANTHER" id="PTHR42829">
    <property type="entry name" value="NADH-UBIQUINONE OXIDOREDUCTASE CHAIN 5"/>
    <property type="match status" value="1"/>
</dbReference>
<proteinExistence type="inferred from homology"/>
<evidence type="ECO:0000313" key="11">
    <source>
        <dbReference type="Proteomes" id="UP000188603"/>
    </source>
</evidence>
<comment type="subcellular location">
    <subcellularLocation>
        <location evidence="1">Cell membrane</location>
        <topology evidence="1">Multi-pass membrane protein</topology>
    </subcellularLocation>
    <subcellularLocation>
        <location evidence="6">Membrane</location>
        <topology evidence="6">Multi-pass membrane protein</topology>
    </subcellularLocation>
</comment>
<feature type="transmembrane region" description="Helical" evidence="7">
    <location>
        <begin position="6"/>
        <end position="23"/>
    </location>
</feature>